<dbReference type="EMBL" id="CAJZBQ010000033">
    <property type="protein sequence ID" value="CAG9323273.1"/>
    <property type="molecule type" value="Genomic_DNA"/>
</dbReference>
<evidence type="ECO:0000259" key="7">
    <source>
        <dbReference type="PROSITE" id="PS51767"/>
    </source>
</evidence>
<dbReference type="PANTHER" id="PTHR47966">
    <property type="entry name" value="BETA-SITE APP-CLEAVING ENZYME, ISOFORM A-RELATED"/>
    <property type="match status" value="1"/>
</dbReference>
<sequence length="365" mass="40025">MKAILAFVIIEVALSAISIPIYLANDNPGLSYSQLKKYQSLGSSNVIITNNQNTQYYGDIKIGTPPQIFSVLFDTGSSSLFIPSVSCYAQSCRYHHTYNHQKSSSYIKNGQKFASNYDGGAVSGFLSQDTVTWGGYKIPNVTFAELTFMPDQWISNAYDGVLGMSWKSPNSNDCSAVFQSLYAAGALGEHNSFAIFLTSTANKIGSILTLGGYELTVSKNDWIWHNLISQTSWEINLTGISVNGKKIGGTGMKALVSTETPYLSGDANIVNQITQEIHFNEDCSQVSSLPDITITIDSTDYVIYPESYIFVYSVDHVQQCSLGLVPDSDAQYVNTLILGDIFISTYYTQFDMGNKRIGFATAIQD</sequence>
<evidence type="ECO:0000313" key="8">
    <source>
        <dbReference type="EMBL" id="CAG9323273.1"/>
    </source>
</evidence>
<dbReference type="GO" id="GO:0004190">
    <property type="term" value="F:aspartic-type endopeptidase activity"/>
    <property type="evidence" value="ECO:0007669"/>
    <property type="project" value="UniProtKB-KW"/>
</dbReference>
<evidence type="ECO:0000256" key="5">
    <source>
        <dbReference type="PIRSR" id="PIRSR601461-2"/>
    </source>
</evidence>
<accession>A0AAU9JAM7</accession>
<organism evidence="8 9">
    <name type="scientific">Blepharisma stoltei</name>
    <dbReference type="NCBI Taxonomy" id="1481888"/>
    <lineage>
        <taxon>Eukaryota</taxon>
        <taxon>Sar</taxon>
        <taxon>Alveolata</taxon>
        <taxon>Ciliophora</taxon>
        <taxon>Postciliodesmatophora</taxon>
        <taxon>Heterotrichea</taxon>
        <taxon>Heterotrichida</taxon>
        <taxon>Blepharismidae</taxon>
        <taxon>Blepharisma</taxon>
    </lineage>
</organism>
<dbReference type="PRINTS" id="PR00792">
    <property type="entry name" value="PEPSIN"/>
</dbReference>
<dbReference type="PROSITE" id="PS00141">
    <property type="entry name" value="ASP_PROTEASE"/>
    <property type="match status" value="1"/>
</dbReference>
<evidence type="ECO:0000256" key="4">
    <source>
        <dbReference type="ARBA" id="ARBA00022801"/>
    </source>
</evidence>
<dbReference type="InterPro" id="IPR033121">
    <property type="entry name" value="PEPTIDASE_A1"/>
</dbReference>
<dbReference type="PROSITE" id="PS51767">
    <property type="entry name" value="PEPTIDASE_A1"/>
    <property type="match status" value="1"/>
</dbReference>
<evidence type="ECO:0000313" key="9">
    <source>
        <dbReference type="Proteomes" id="UP001162131"/>
    </source>
</evidence>
<keyword evidence="3 6" id="KW-0064">Aspartyl protease</keyword>
<dbReference type="Pfam" id="PF00026">
    <property type="entry name" value="Asp"/>
    <property type="match status" value="1"/>
</dbReference>
<evidence type="ECO:0000256" key="1">
    <source>
        <dbReference type="ARBA" id="ARBA00007447"/>
    </source>
</evidence>
<comment type="caution">
    <text evidence="8">The sequence shown here is derived from an EMBL/GenBank/DDBJ whole genome shotgun (WGS) entry which is preliminary data.</text>
</comment>
<evidence type="ECO:0000256" key="3">
    <source>
        <dbReference type="ARBA" id="ARBA00022750"/>
    </source>
</evidence>
<dbReference type="SUPFAM" id="SSF50630">
    <property type="entry name" value="Acid proteases"/>
    <property type="match status" value="1"/>
</dbReference>
<keyword evidence="4 6" id="KW-0378">Hydrolase</keyword>
<comment type="similarity">
    <text evidence="1 6">Belongs to the peptidase A1 family.</text>
</comment>
<name>A0AAU9JAM7_9CILI</name>
<protein>
    <recommendedName>
        <fullName evidence="7">Peptidase A1 domain-containing protein</fullName>
    </recommendedName>
</protein>
<feature type="disulfide bond" evidence="5">
    <location>
        <begin position="87"/>
        <end position="92"/>
    </location>
</feature>
<evidence type="ECO:0000256" key="6">
    <source>
        <dbReference type="RuleBase" id="RU000454"/>
    </source>
</evidence>
<dbReference type="GO" id="GO:0006508">
    <property type="term" value="P:proteolysis"/>
    <property type="evidence" value="ECO:0007669"/>
    <property type="project" value="UniProtKB-KW"/>
</dbReference>
<dbReference type="Gene3D" id="2.40.70.10">
    <property type="entry name" value="Acid Proteases"/>
    <property type="match status" value="2"/>
</dbReference>
<dbReference type="PANTHER" id="PTHR47966:SF51">
    <property type="entry name" value="BETA-SITE APP-CLEAVING ENZYME, ISOFORM A-RELATED"/>
    <property type="match status" value="1"/>
</dbReference>
<dbReference type="AlphaFoldDB" id="A0AAU9JAM7"/>
<reference evidence="8" key="1">
    <citation type="submission" date="2021-09" db="EMBL/GenBank/DDBJ databases">
        <authorList>
            <consortium name="AG Swart"/>
            <person name="Singh M."/>
            <person name="Singh A."/>
            <person name="Seah K."/>
            <person name="Emmerich C."/>
        </authorList>
    </citation>
    <scope>NUCLEOTIDE SEQUENCE</scope>
    <source>
        <strain evidence="8">ATCC30299</strain>
    </source>
</reference>
<keyword evidence="5" id="KW-1015">Disulfide bond</keyword>
<dbReference type="InterPro" id="IPR001969">
    <property type="entry name" value="Aspartic_peptidase_AS"/>
</dbReference>
<feature type="domain" description="Peptidase A1" evidence="7">
    <location>
        <begin position="56"/>
        <end position="360"/>
    </location>
</feature>
<dbReference type="InterPro" id="IPR021109">
    <property type="entry name" value="Peptidase_aspartic_dom_sf"/>
</dbReference>
<evidence type="ECO:0000256" key="2">
    <source>
        <dbReference type="ARBA" id="ARBA00022670"/>
    </source>
</evidence>
<feature type="disulfide bond" evidence="5">
    <location>
        <begin position="283"/>
        <end position="320"/>
    </location>
</feature>
<keyword evidence="2 6" id="KW-0645">Protease</keyword>
<dbReference type="FunFam" id="2.40.70.10:FF:000008">
    <property type="entry name" value="Cathepsin D"/>
    <property type="match status" value="1"/>
</dbReference>
<keyword evidence="9" id="KW-1185">Reference proteome</keyword>
<gene>
    <name evidence="8" type="ORF">BSTOLATCC_MIC33173</name>
</gene>
<dbReference type="Proteomes" id="UP001162131">
    <property type="component" value="Unassembled WGS sequence"/>
</dbReference>
<proteinExistence type="inferred from homology"/>
<dbReference type="InterPro" id="IPR001461">
    <property type="entry name" value="Aspartic_peptidase_A1"/>
</dbReference>